<organism evidence="3 4">
    <name type="scientific">Linum trigynum</name>
    <dbReference type="NCBI Taxonomy" id="586398"/>
    <lineage>
        <taxon>Eukaryota</taxon>
        <taxon>Viridiplantae</taxon>
        <taxon>Streptophyta</taxon>
        <taxon>Embryophyta</taxon>
        <taxon>Tracheophyta</taxon>
        <taxon>Spermatophyta</taxon>
        <taxon>Magnoliopsida</taxon>
        <taxon>eudicotyledons</taxon>
        <taxon>Gunneridae</taxon>
        <taxon>Pentapetalae</taxon>
        <taxon>rosids</taxon>
        <taxon>fabids</taxon>
        <taxon>Malpighiales</taxon>
        <taxon>Linaceae</taxon>
        <taxon>Linum</taxon>
    </lineage>
</organism>
<dbReference type="SUPFAM" id="SSF69618">
    <property type="entry name" value="HemD-like"/>
    <property type="match status" value="1"/>
</dbReference>
<dbReference type="EMBL" id="OZ034814">
    <property type="protein sequence ID" value="CAL1358896.1"/>
    <property type="molecule type" value="Genomic_DNA"/>
</dbReference>
<dbReference type="Proteomes" id="UP001497516">
    <property type="component" value="Chromosome 10"/>
</dbReference>
<evidence type="ECO:0000313" key="3">
    <source>
        <dbReference type="EMBL" id="CAL1358896.1"/>
    </source>
</evidence>
<dbReference type="AlphaFoldDB" id="A0AAV2CS80"/>
<dbReference type="Gene3D" id="3.40.50.10090">
    <property type="match status" value="1"/>
</dbReference>
<feature type="region of interest" description="Disordered" evidence="1">
    <location>
        <begin position="1"/>
        <end position="21"/>
    </location>
</feature>
<evidence type="ECO:0000256" key="1">
    <source>
        <dbReference type="SAM" id="MobiDB-lite"/>
    </source>
</evidence>
<feature type="domain" description="Tetrapyrrole biosynthesis uroporphyrinogen III synthase" evidence="2">
    <location>
        <begin position="36"/>
        <end position="281"/>
    </location>
</feature>
<gene>
    <name evidence="3" type="ORF">LTRI10_LOCUS6421</name>
</gene>
<proteinExistence type="predicted"/>
<keyword evidence="4" id="KW-1185">Reference proteome</keyword>
<reference evidence="3 4" key="1">
    <citation type="submission" date="2024-04" db="EMBL/GenBank/DDBJ databases">
        <authorList>
            <person name="Fracassetti M."/>
        </authorList>
    </citation>
    <scope>NUCLEOTIDE SEQUENCE [LARGE SCALE GENOMIC DNA]</scope>
</reference>
<accession>A0AAV2CS80</accession>
<name>A0AAV2CS80_9ROSI</name>
<dbReference type="PANTHER" id="PTHR38020">
    <property type="entry name" value="UROPORPHYRINOGEN-III SYNTHASE"/>
    <property type="match status" value="1"/>
</dbReference>
<evidence type="ECO:0000259" key="2">
    <source>
        <dbReference type="Pfam" id="PF02602"/>
    </source>
</evidence>
<evidence type="ECO:0000313" key="4">
    <source>
        <dbReference type="Proteomes" id="UP001497516"/>
    </source>
</evidence>
<sequence length="303" mass="32450">MHQSSLPAGKPLQAVPPPVATKPTVAFTTPSNYATRLSRLLSLYSFTPLWCPTIATEATPETIASFGHHLSADSISLFSAIAFPSRTAIEAASAAFLSLATPLLPPDAADSLVLAALGKDAELLDSEFLLKFCSNVDRVRVLVPTIPTPSGLVQSLGLGRGRRVLCPVPRVIGVQEPPVVPDFLLELESADWNPVRVDAYETRWLGPTCAAEIVEVDELDAVIFTSTAEVEGLLKSLRELECDWTTVRCRRPELVVAAHGPVTAAGAKRLGVDVDVVSGKFESFEGVVKALHSRFRGLSSRCL</sequence>
<dbReference type="InterPro" id="IPR036108">
    <property type="entry name" value="4pyrrol_syn_uPrphyn_synt_sf"/>
</dbReference>
<protein>
    <recommendedName>
        <fullName evidence="2">Tetrapyrrole biosynthesis uroporphyrinogen III synthase domain-containing protein</fullName>
    </recommendedName>
</protein>
<dbReference type="Pfam" id="PF02602">
    <property type="entry name" value="HEM4"/>
    <property type="match status" value="1"/>
</dbReference>
<dbReference type="GO" id="GO:0033014">
    <property type="term" value="P:tetrapyrrole biosynthetic process"/>
    <property type="evidence" value="ECO:0007669"/>
    <property type="project" value="InterPro"/>
</dbReference>
<dbReference type="GO" id="GO:0004852">
    <property type="term" value="F:uroporphyrinogen-III synthase activity"/>
    <property type="evidence" value="ECO:0007669"/>
    <property type="project" value="InterPro"/>
</dbReference>
<dbReference type="PANTHER" id="PTHR38020:SF1">
    <property type="entry name" value="UROPORPHYRINOGEN-III SYNTHASE"/>
    <property type="match status" value="1"/>
</dbReference>
<dbReference type="InterPro" id="IPR003754">
    <property type="entry name" value="4pyrrol_synth_uPrphyn_synth"/>
</dbReference>